<sequence length="87" mass="9668">MTKHQYLLPACTRTTTKQRALISRFVISIESISIVWSALGRIRASVVVAQWVGGRAECGRARILAYTASTLQYTSRDNLPSNIDINT</sequence>
<organism evidence="1 2">
    <name type="scientific">Dendrolimus kikuchii</name>
    <dbReference type="NCBI Taxonomy" id="765133"/>
    <lineage>
        <taxon>Eukaryota</taxon>
        <taxon>Metazoa</taxon>
        <taxon>Ecdysozoa</taxon>
        <taxon>Arthropoda</taxon>
        <taxon>Hexapoda</taxon>
        <taxon>Insecta</taxon>
        <taxon>Pterygota</taxon>
        <taxon>Neoptera</taxon>
        <taxon>Endopterygota</taxon>
        <taxon>Lepidoptera</taxon>
        <taxon>Glossata</taxon>
        <taxon>Ditrysia</taxon>
        <taxon>Bombycoidea</taxon>
        <taxon>Lasiocampidae</taxon>
        <taxon>Dendrolimus</taxon>
    </lineage>
</organism>
<evidence type="ECO:0000313" key="2">
    <source>
        <dbReference type="Proteomes" id="UP000824533"/>
    </source>
</evidence>
<evidence type="ECO:0000313" key="1">
    <source>
        <dbReference type="EMBL" id="KAJ0170779.1"/>
    </source>
</evidence>
<keyword evidence="2" id="KW-1185">Reference proteome</keyword>
<dbReference type="EMBL" id="CM034412">
    <property type="protein sequence ID" value="KAJ0170779.1"/>
    <property type="molecule type" value="Genomic_DNA"/>
</dbReference>
<accession>A0ACC1CGT1</accession>
<dbReference type="Proteomes" id="UP000824533">
    <property type="component" value="Linkage Group LG26"/>
</dbReference>
<protein>
    <submittedName>
        <fullName evidence="1">Uncharacterized protein</fullName>
    </submittedName>
</protein>
<name>A0ACC1CGT1_9NEOP</name>
<proteinExistence type="predicted"/>
<gene>
    <name evidence="1" type="ORF">K1T71_013551</name>
</gene>
<reference evidence="1 2" key="1">
    <citation type="journal article" date="2021" name="Front. Genet.">
        <title>Chromosome-Level Genome Assembly Reveals Significant Gene Expansion in the Toll and IMD Signaling Pathways of Dendrolimus kikuchii.</title>
        <authorList>
            <person name="Zhou J."/>
            <person name="Wu P."/>
            <person name="Xiong Z."/>
            <person name="Liu N."/>
            <person name="Zhao N."/>
            <person name="Ji M."/>
            <person name="Qiu Y."/>
            <person name="Yang B."/>
        </authorList>
    </citation>
    <scope>NUCLEOTIDE SEQUENCE [LARGE SCALE GENOMIC DNA]</scope>
    <source>
        <strain evidence="1">Ann1</strain>
    </source>
</reference>
<comment type="caution">
    <text evidence="1">The sequence shown here is derived from an EMBL/GenBank/DDBJ whole genome shotgun (WGS) entry which is preliminary data.</text>
</comment>